<dbReference type="STRING" id="765915.A0A1Y2HIP7"/>
<dbReference type="SMART" id="SM00297">
    <property type="entry name" value="BROMO"/>
    <property type="match status" value="1"/>
</dbReference>
<evidence type="ECO:0000256" key="1">
    <source>
        <dbReference type="ARBA" id="ARBA00023117"/>
    </source>
</evidence>
<dbReference type="EMBL" id="MCFL01000033">
    <property type="protein sequence ID" value="ORZ33854.1"/>
    <property type="molecule type" value="Genomic_DNA"/>
</dbReference>
<dbReference type="GO" id="GO:0006325">
    <property type="term" value="P:chromatin organization"/>
    <property type="evidence" value="ECO:0007669"/>
    <property type="project" value="UniProtKB-ARBA"/>
</dbReference>
<gene>
    <name evidence="4" type="ORF">BCR44DRAFT_103184</name>
</gene>
<feature type="domain" description="Bromo" evidence="3">
    <location>
        <begin position="1"/>
        <end position="63"/>
    </location>
</feature>
<accession>A0A1Y2HIP7</accession>
<organism evidence="4 5">
    <name type="scientific">Catenaria anguillulae PL171</name>
    <dbReference type="NCBI Taxonomy" id="765915"/>
    <lineage>
        <taxon>Eukaryota</taxon>
        <taxon>Fungi</taxon>
        <taxon>Fungi incertae sedis</taxon>
        <taxon>Blastocladiomycota</taxon>
        <taxon>Blastocladiomycetes</taxon>
        <taxon>Blastocladiales</taxon>
        <taxon>Catenariaceae</taxon>
        <taxon>Catenaria</taxon>
    </lineage>
</organism>
<dbReference type="PROSITE" id="PS50014">
    <property type="entry name" value="BROMODOMAIN_2"/>
    <property type="match status" value="1"/>
</dbReference>
<proteinExistence type="predicted"/>
<dbReference type="InterPro" id="IPR036427">
    <property type="entry name" value="Bromodomain-like_sf"/>
</dbReference>
<dbReference type="PANTHER" id="PTHR22881:SF27">
    <property type="entry name" value="BROMODOMAIN CONTAINING 7_9"/>
    <property type="match status" value="1"/>
</dbReference>
<feature type="non-terminal residue" evidence="4">
    <location>
        <position position="1"/>
    </location>
</feature>
<evidence type="ECO:0000313" key="5">
    <source>
        <dbReference type="Proteomes" id="UP000193411"/>
    </source>
</evidence>
<dbReference type="PANTHER" id="PTHR22881">
    <property type="entry name" value="BROMODOMAIN CONTAINING PROTEIN"/>
    <property type="match status" value="1"/>
</dbReference>
<evidence type="ECO:0000259" key="3">
    <source>
        <dbReference type="PROSITE" id="PS50014"/>
    </source>
</evidence>
<dbReference type="Pfam" id="PF00439">
    <property type="entry name" value="Bromodomain"/>
    <property type="match status" value="1"/>
</dbReference>
<dbReference type="AlphaFoldDB" id="A0A1Y2HIP7"/>
<reference evidence="4 5" key="1">
    <citation type="submission" date="2016-07" db="EMBL/GenBank/DDBJ databases">
        <title>Pervasive Adenine N6-methylation of Active Genes in Fungi.</title>
        <authorList>
            <consortium name="DOE Joint Genome Institute"/>
            <person name="Mondo S.J."/>
            <person name="Dannebaum R.O."/>
            <person name="Kuo R.C."/>
            <person name="Labutti K."/>
            <person name="Haridas S."/>
            <person name="Kuo A."/>
            <person name="Salamov A."/>
            <person name="Ahrendt S.R."/>
            <person name="Lipzen A."/>
            <person name="Sullivan W."/>
            <person name="Andreopoulos W.B."/>
            <person name="Clum A."/>
            <person name="Lindquist E."/>
            <person name="Daum C."/>
            <person name="Ramamoorthy G.K."/>
            <person name="Gryganskyi A."/>
            <person name="Culley D."/>
            <person name="Magnuson J.K."/>
            <person name="James T.Y."/>
            <person name="O'Malley M.A."/>
            <person name="Stajich J.E."/>
            <person name="Spatafora J.W."/>
            <person name="Visel A."/>
            <person name="Grigoriev I.V."/>
        </authorList>
    </citation>
    <scope>NUCLEOTIDE SEQUENCE [LARGE SCALE GENOMIC DNA]</scope>
    <source>
        <strain evidence="4 5">PL171</strain>
    </source>
</reference>
<keyword evidence="1 2" id="KW-0103">Bromodomain</keyword>
<sequence>FSEPVDTRAVPTYLAVISHPMDFGTMREKVKAKVYKSLAQFEADFWLVIGNCKKFNEAGSIYWREADKIE</sequence>
<keyword evidence="5" id="KW-1185">Reference proteome</keyword>
<evidence type="ECO:0000256" key="2">
    <source>
        <dbReference type="PROSITE-ProRule" id="PRU00035"/>
    </source>
</evidence>
<dbReference type="SUPFAM" id="SSF47370">
    <property type="entry name" value="Bromodomain"/>
    <property type="match status" value="1"/>
</dbReference>
<dbReference type="PRINTS" id="PR00503">
    <property type="entry name" value="BROMODOMAIN"/>
</dbReference>
<evidence type="ECO:0000313" key="4">
    <source>
        <dbReference type="EMBL" id="ORZ33854.1"/>
    </source>
</evidence>
<feature type="non-terminal residue" evidence="4">
    <location>
        <position position="70"/>
    </location>
</feature>
<dbReference type="InterPro" id="IPR051831">
    <property type="entry name" value="Bromodomain_contain_prot"/>
</dbReference>
<dbReference type="Gene3D" id="1.20.920.10">
    <property type="entry name" value="Bromodomain-like"/>
    <property type="match status" value="1"/>
</dbReference>
<protein>
    <submittedName>
        <fullName evidence="4">Bromodomain-containing protein</fullName>
    </submittedName>
</protein>
<name>A0A1Y2HIP7_9FUNG</name>
<comment type="caution">
    <text evidence="4">The sequence shown here is derived from an EMBL/GenBank/DDBJ whole genome shotgun (WGS) entry which is preliminary data.</text>
</comment>
<dbReference type="Proteomes" id="UP000193411">
    <property type="component" value="Unassembled WGS sequence"/>
</dbReference>
<dbReference type="OrthoDB" id="21449at2759"/>
<dbReference type="InterPro" id="IPR001487">
    <property type="entry name" value="Bromodomain"/>
</dbReference>